<dbReference type="UniPathway" id="UPA00094"/>
<dbReference type="KEGG" id="uli:ETAA1_41120"/>
<dbReference type="InterPro" id="IPR014030">
    <property type="entry name" value="Ketoacyl_synth_N"/>
</dbReference>
<evidence type="ECO:0000256" key="3">
    <source>
        <dbReference type="ARBA" id="ARBA00022450"/>
    </source>
</evidence>
<evidence type="ECO:0000256" key="4">
    <source>
        <dbReference type="ARBA" id="ARBA00022516"/>
    </source>
</evidence>
<evidence type="ECO:0000313" key="13">
    <source>
        <dbReference type="EMBL" id="QDU22136.1"/>
    </source>
</evidence>
<dbReference type="GO" id="GO:0006633">
    <property type="term" value="P:fatty acid biosynthetic process"/>
    <property type="evidence" value="ECO:0007669"/>
    <property type="project" value="UniProtKB-UniPathway"/>
</dbReference>
<evidence type="ECO:0000256" key="7">
    <source>
        <dbReference type="ARBA" id="ARBA00022832"/>
    </source>
</evidence>
<evidence type="ECO:0000256" key="6">
    <source>
        <dbReference type="ARBA" id="ARBA00022679"/>
    </source>
</evidence>
<dbReference type="InterPro" id="IPR020841">
    <property type="entry name" value="PKS_Beta-ketoAc_synthase_dom"/>
</dbReference>
<keyword evidence="8" id="KW-0443">Lipid metabolism</keyword>
<evidence type="ECO:0000256" key="5">
    <source>
        <dbReference type="ARBA" id="ARBA00022553"/>
    </source>
</evidence>
<keyword evidence="9" id="KW-0275">Fatty acid biosynthesis</keyword>
<keyword evidence="10" id="KW-0456">Lyase</keyword>
<dbReference type="InterPro" id="IPR016039">
    <property type="entry name" value="Thiolase-like"/>
</dbReference>
<evidence type="ECO:0000256" key="2">
    <source>
        <dbReference type="ARBA" id="ARBA00006714"/>
    </source>
</evidence>
<dbReference type="Gene3D" id="3.30.70.3290">
    <property type="match status" value="1"/>
</dbReference>
<keyword evidence="3" id="KW-0596">Phosphopantetheine</keyword>
<dbReference type="InterPro" id="IPR029069">
    <property type="entry name" value="HotDog_dom_sf"/>
</dbReference>
<dbReference type="SUPFAM" id="SSF54637">
    <property type="entry name" value="Thioesterase/thiol ester dehydrase-isomerase"/>
    <property type="match status" value="4"/>
</dbReference>
<dbReference type="Pfam" id="PF00109">
    <property type="entry name" value="ketoacyl-synt"/>
    <property type="match status" value="2"/>
</dbReference>
<dbReference type="InterPro" id="IPR052568">
    <property type="entry name" value="PKS-FAS_Synthase"/>
</dbReference>
<sequence length="2210" mass="234130">MTAVPERVAIVGVGVRLPGAGADIAAFWADVAAARDLARDVPAGRWHLPPEKCLDPRVPHPDSAPHSRGYYLDPFTPDLTGLGIEAALVAQLDTLFHTVLDAGNRAWRSARTAAVDRSRVGVVLGNICLPTMGANALCREYLGGEERRTHPLNRYVAGLPAGVLAKALGLGGGSFTLDAACASSLYALKLAADELLAGRADAMLAGGANGADPQYTQLGFAQLRALSATGRCAPFDAAADGLMVGEGAAVFVLKRLSDALAHGDTILAVIAGCGLSNDMHGNLLAPAKEGQLRAMRRAYAAAGWSPGDVGLVECHATGTPVGDAVEFDSLRELRGDAGGRCVIGSVKSSVGHLLTGAGAAAVAKVLGAFAAGTLPPQANFRAPAPGLKYADGPFRVLEAVEPWERRGNEPRRAAVSGFGFGGVNAHLLLEEWTGQEPPVPAKPVGAPLKLVTARQAKVEPAPAAVVRPQPPAVPVAVVGMAAHFGPWADLRTFQEHVLNAAPASPVPKVNGWGRAAGPCPPGFLIDELAVPIDRFRVPPKELEDALPQQLLMLNVAAAALDDAVRGRFEPPADGDPGTAVFVGLGLDPNTTNYHLRWAELARGGDADAASPPLTANRVMGALGSIAASRIARTFHFGGPSHTVCSEEASAARAVELAVRALQAGEIDRAVAGGVELVGDPRTVLGGNLATPGDGAAAFVLKRLADAERDGDRVYALVRGVGVAGGGDPAGDSPTADVLTLALNRARDEAATDGAVPFDAGPDVGAVGAASAAASLAKACLALYQGVQPVPGSPRYWLHDRTEGPRRAVVPARGADGSCLVFALEEYRGAADATDRRQPLGARDEAVFVVEAATADALVPATADLTFAAAHRDGGVEALARRWFAANPPDQRAKVAAAFVARSAGELVEQAEYLRAHLRSDPTLPLPPDPRPALRDRVFYSPAPLGPKAKVAFVYPGSGNQFDGMGRDLSAQWPAVLRRQHAENELLRSQFAPELFWDAPADAAPHRDLMFGQVTVGSLVSDVVRSFGVPCDAMIGLSLGESAGLFGVRAWPGRDEMYRRMRESSLFVSDLAPPYDAARAHWGVPREKEVDWAAGVVAASADDVVAALRPGLRAYLLIVNTPTECVIGGDRADVAKLAAALGGPFFPLSGVTLAHCDAGRPVEVAYRELHTLPVTPPPGVTVYSGAWGKSYPVTERAAADSITAGLVGPIDVPAVVRAAYRDGVRVFVEVGPGASCTRMIGTILADKPHLARAAHAGKADAVSQVLRLIAALAAERVPVDLAALYGGESHCVGHRVAAAESGAVVVVPVGNRPPAPPEPKPEPAGDVWHVSAPTIPEPPETVTHTQTWLDLPAMEVVDTHTEPRLERVTDTVVSPAFDLSPAIAATCDARAEMMRAQETFLRLNQRLLDTAAGVVRFQTQLLQMAGGAPPVAPDNSRLTPAARPEASVPRALSFEQCCTFAAGKVGDALGPLFAGADAFPTRVRLPDKELQLVDAITLIEGEPRSMTSGRVVTTHTVRADRWYLESGRIPTAISVEAGQADLFLSGFLGIDFETRGLAVYRLLDAVVSFHRGLPAVGETVVYDIRIDGFEKQGDAWLFRFRFDGTVNGEPFITMRNGVAGFFTAAALAAGKGIVQTALDRQRLPGVKPADWADLVPQAVGALDAAQVDALRAGDLVGAFGPAFVAAKLHRPLPLPGGKLRLVDRVPLIDPAGGRFGIGFVRGEFDIHPDDWFLTCHFVDDRVMPGTLMYECCLHTLRVLLMRMGWVCEAGEAATEPVPGVNSRLKCRGQVLETTKTVTYEVTVKELGFRPEPYCLADALMYADGKPIVEITNMSLRMSGLSRERLEAVWAESPPAAPARPRYDRASILAFAEGNPSDAFGEPYRVFDHDRKIARLPRPPFAFVDRVTEVVGEPFVLKAGAACVAEYDVPPGEWYFDAERSGHMPFSVLLEIALQPCGWLAAYCGSALTSPEDLKFRNLGGKATQHRPVTPDTGTLTMRAKMTNVSKSAGMIIQHYDMAVSDRHGPVYTGTTYFGFFSHAQLANQVGIREAVVPWPSGVDRYGRDTLPHDPPFPAPQMRMVDRIESYLPAGGAKGLGLVVGRIAVDPGFWFFQAHFYQDPVWPGSLGLESFLQLLKYAAWRRWGDPPAGGWQLSLGRAHSWTYRGQVLPTDREVTVLLEVTAADDATRRLTANGFLTVDGRVIYQMTDFNLE</sequence>
<evidence type="ECO:0000256" key="8">
    <source>
        <dbReference type="ARBA" id="ARBA00023098"/>
    </source>
</evidence>
<feature type="domain" description="Ketosynthase family 3 (KS3)" evidence="12">
    <location>
        <begin position="5"/>
        <end position="431"/>
    </location>
</feature>
<dbReference type="Pfam" id="PF07977">
    <property type="entry name" value="FabA"/>
    <property type="match status" value="3"/>
</dbReference>
<accession>A0A517XXA4</accession>
<dbReference type="InterPro" id="IPR010083">
    <property type="entry name" value="FabA"/>
</dbReference>
<dbReference type="CDD" id="cd01287">
    <property type="entry name" value="FabA"/>
    <property type="match status" value="1"/>
</dbReference>
<evidence type="ECO:0000313" key="14">
    <source>
        <dbReference type="Proteomes" id="UP000319576"/>
    </source>
</evidence>
<dbReference type="Gene3D" id="3.30.70.250">
    <property type="entry name" value="Malonyl-CoA ACP transacylase, ACP-binding"/>
    <property type="match status" value="1"/>
</dbReference>
<dbReference type="InterPro" id="IPR018201">
    <property type="entry name" value="Ketoacyl_synth_AS"/>
</dbReference>
<keyword evidence="14" id="KW-1185">Reference proteome</keyword>
<keyword evidence="5" id="KW-0597">Phosphoprotein</keyword>
<dbReference type="EMBL" id="CP036273">
    <property type="protein sequence ID" value="QDU22136.1"/>
    <property type="molecule type" value="Genomic_DNA"/>
</dbReference>
<dbReference type="SUPFAM" id="SSF53901">
    <property type="entry name" value="Thiolase-like"/>
    <property type="match status" value="3"/>
</dbReference>
<dbReference type="Gene3D" id="3.40.366.10">
    <property type="entry name" value="Malonyl-Coenzyme A Acyl Carrier Protein, domain 2"/>
    <property type="match status" value="2"/>
</dbReference>
<evidence type="ECO:0000256" key="9">
    <source>
        <dbReference type="ARBA" id="ARBA00023160"/>
    </source>
</evidence>
<proteinExistence type="inferred from homology"/>
<dbReference type="InterPro" id="IPR016035">
    <property type="entry name" value="Acyl_Trfase/lysoPLipase"/>
</dbReference>
<evidence type="ECO:0000259" key="12">
    <source>
        <dbReference type="PROSITE" id="PS52004"/>
    </source>
</evidence>
<dbReference type="PANTHER" id="PTHR43074">
    <property type="entry name" value="OMEGA-3 POLYUNSATURATED FATTY ACID SYNTHASE PFAB-RELATED"/>
    <property type="match status" value="1"/>
</dbReference>
<dbReference type="EC" id="2.3.1.41" evidence="13"/>
<comment type="similarity">
    <text evidence="11">Belongs to the thiolase-like superfamily. Beta-ketoacyl-ACP synthases family.</text>
</comment>
<dbReference type="PROSITE" id="PS52004">
    <property type="entry name" value="KS3_2"/>
    <property type="match status" value="2"/>
</dbReference>
<dbReference type="SUPFAM" id="SSF52151">
    <property type="entry name" value="FabD/lysophospholipase-like"/>
    <property type="match status" value="1"/>
</dbReference>
<dbReference type="PROSITE" id="PS00606">
    <property type="entry name" value="KS3_1"/>
    <property type="match status" value="1"/>
</dbReference>
<dbReference type="SMART" id="SM00825">
    <property type="entry name" value="PKS_KS"/>
    <property type="match status" value="1"/>
</dbReference>
<name>A0A517XXA4_9BACT</name>
<organism evidence="13 14">
    <name type="scientific">Urbifossiella limnaea</name>
    <dbReference type="NCBI Taxonomy" id="2528023"/>
    <lineage>
        <taxon>Bacteria</taxon>
        <taxon>Pseudomonadati</taxon>
        <taxon>Planctomycetota</taxon>
        <taxon>Planctomycetia</taxon>
        <taxon>Gemmatales</taxon>
        <taxon>Gemmataceae</taxon>
        <taxon>Urbifossiella</taxon>
    </lineage>
</organism>
<evidence type="ECO:0000256" key="10">
    <source>
        <dbReference type="ARBA" id="ARBA00023239"/>
    </source>
</evidence>
<keyword evidence="4" id="KW-0444">Lipid biosynthesis</keyword>
<dbReference type="RefSeq" id="WP_145241612.1">
    <property type="nucleotide sequence ID" value="NZ_CP036273.1"/>
</dbReference>
<dbReference type="GO" id="GO:0019171">
    <property type="term" value="F:(3R)-hydroxyacyl-[acyl-carrier-protein] dehydratase activity"/>
    <property type="evidence" value="ECO:0007669"/>
    <property type="project" value="InterPro"/>
</dbReference>
<dbReference type="Proteomes" id="UP000319576">
    <property type="component" value="Chromosome"/>
</dbReference>
<dbReference type="Pfam" id="PF02801">
    <property type="entry name" value="Ketoacyl-synt_C"/>
    <property type="match status" value="1"/>
</dbReference>
<keyword evidence="7" id="KW-0276">Fatty acid metabolism</keyword>
<dbReference type="SMART" id="SM00827">
    <property type="entry name" value="PKS_AT"/>
    <property type="match status" value="1"/>
</dbReference>
<dbReference type="Gene3D" id="3.40.47.10">
    <property type="match status" value="3"/>
</dbReference>
<comment type="similarity">
    <text evidence="2">Belongs to the thioester dehydratase family. FabA subfamily.</text>
</comment>
<dbReference type="InterPro" id="IPR001227">
    <property type="entry name" value="Ac_transferase_dom_sf"/>
</dbReference>
<dbReference type="PANTHER" id="PTHR43074:SF1">
    <property type="entry name" value="BETA-KETOACYL SYNTHASE FAMILY PROTEIN-RELATED"/>
    <property type="match status" value="1"/>
</dbReference>
<dbReference type="Gene3D" id="3.10.129.10">
    <property type="entry name" value="Hotdog Thioesterase"/>
    <property type="match status" value="4"/>
</dbReference>
<dbReference type="OrthoDB" id="219272at2"/>
<evidence type="ECO:0000256" key="1">
    <source>
        <dbReference type="ARBA" id="ARBA00005194"/>
    </source>
</evidence>
<keyword evidence="13" id="KW-0012">Acyltransferase</keyword>
<dbReference type="InterPro" id="IPR014031">
    <property type="entry name" value="Ketoacyl_synth_C"/>
</dbReference>
<keyword evidence="6 11" id="KW-0808">Transferase</keyword>
<feature type="domain" description="Ketosynthase family 3 (KS3)" evidence="12">
    <location>
        <begin position="472"/>
        <end position="911"/>
    </location>
</feature>
<dbReference type="GO" id="GO:0005737">
    <property type="term" value="C:cytoplasm"/>
    <property type="evidence" value="ECO:0007669"/>
    <property type="project" value="InterPro"/>
</dbReference>
<comment type="pathway">
    <text evidence="1">Lipid metabolism; fatty acid biosynthesis.</text>
</comment>
<dbReference type="CDD" id="cd00833">
    <property type="entry name" value="PKS"/>
    <property type="match status" value="1"/>
</dbReference>
<dbReference type="GO" id="GO:0004315">
    <property type="term" value="F:3-oxoacyl-[acyl-carrier-protein] synthase activity"/>
    <property type="evidence" value="ECO:0007669"/>
    <property type="project" value="UniProtKB-EC"/>
</dbReference>
<evidence type="ECO:0000256" key="11">
    <source>
        <dbReference type="RuleBase" id="RU003694"/>
    </source>
</evidence>
<dbReference type="InterPro" id="IPR014043">
    <property type="entry name" value="Acyl_transferase_dom"/>
</dbReference>
<reference evidence="13 14" key="1">
    <citation type="submission" date="2019-02" db="EMBL/GenBank/DDBJ databases">
        <title>Deep-cultivation of Planctomycetes and their phenomic and genomic characterization uncovers novel biology.</title>
        <authorList>
            <person name="Wiegand S."/>
            <person name="Jogler M."/>
            <person name="Boedeker C."/>
            <person name="Pinto D."/>
            <person name="Vollmers J."/>
            <person name="Rivas-Marin E."/>
            <person name="Kohn T."/>
            <person name="Peeters S.H."/>
            <person name="Heuer A."/>
            <person name="Rast P."/>
            <person name="Oberbeckmann S."/>
            <person name="Bunk B."/>
            <person name="Jeske O."/>
            <person name="Meyerdierks A."/>
            <person name="Storesund J.E."/>
            <person name="Kallscheuer N."/>
            <person name="Luecker S."/>
            <person name="Lage O.M."/>
            <person name="Pohl T."/>
            <person name="Merkel B.J."/>
            <person name="Hornburger P."/>
            <person name="Mueller R.-W."/>
            <person name="Bruemmer F."/>
            <person name="Labrenz M."/>
            <person name="Spormann A.M."/>
            <person name="Op den Camp H."/>
            <person name="Overmann J."/>
            <person name="Amann R."/>
            <person name="Jetten M.S.M."/>
            <person name="Mascher T."/>
            <person name="Medema M.H."/>
            <person name="Devos D.P."/>
            <person name="Kaster A.-K."/>
            <person name="Ovreas L."/>
            <person name="Rohde M."/>
            <person name="Galperin M.Y."/>
            <person name="Jogler C."/>
        </authorList>
    </citation>
    <scope>NUCLEOTIDE SEQUENCE [LARGE SCALE GENOMIC DNA]</scope>
    <source>
        <strain evidence="13 14">ETA_A1</strain>
    </source>
</reference>
<dbReference type="InterPro" id="IPR013114">
    <property type="entry name" value="FabA_FabZ"/>
</dbReference>
<gene>
    <name evidence="13" type="primary">ppsA_2</name>
    <name evidence="13" type="ORF">ETAA1_41120</name>
</gene>
<protein>
    <submittedName>
        <fullName evidence="13">Phthiocerol/phenolphthiocerol synthesis polyketide synthase type I PpsA</fullName>
        <ecNumber evidence="13">2.3.1.41</ecNumber>
    </submittedName>
</protein>